<evidence type="ECO:0000313" key="2">
    <source>
        <dbReference type="EMBL" id="KAG7430299.1"/>
    </source>
</evidence>
<name>A0A8J5Q1F4_FUSOX</name>
<sequence>MENTTAPLSALMLHQPSYSDSLSELVHSTECLSSKGYITTRLSDTDLEKKRRCVRCNILLAKEERRSRQRLLRQQDPAYAATQGLLPSNDPDNTGSLGMDQLQLEETPGPVLRCKFHDGRIFNKVKLLT</sequence>
<evidence type="ECO:0000313" key="3">
    <source>
        <dbReference type="Proteomes" id="UP000693942"/>
    </source>
</evidence>
<dbReference type="AlphaFoldDB" id="A0A8J5Q1F4"/>
<evidence type="ECO:0000256" key="1">
    <source>
        <dbReference type="SAM" id="MobiDB-lite"/>
    </source>
</evidence>
<reference evidence="2" key="1">
    <citation type="submission" date="2021-04" db="EMBL/GenBank/DDBJ databases">
        <title>First draft genome resource for Brassicaceae pathogens Fusarium oxysporum f. sp. raphani and Fusarium oxysporum f. sp. rapae.</title>
        <authorList>
            <person name="Asai S."/>
        </authorList>
    </citation>
    <scope>NUCLEOTIDE SEQUENCE</scope>
    <source>
        <strain evidence="2">Tf1262</strain>
    </source>
</reference>
<proteinExistence type="predicted"/>
<comment type="caution">
    <text evidence="2">The sequence shown here is derived from an EMBL/GenBank/DDBJ whole genome shotgun (WGS) entry which is preliminary data.</text>
</comment>
<dbReference type="EMBL" id="JAELUR010000006">
    <property type="protein sequence ID" value="KAG7430299.1"/>
    <property type="molecule type" value="Genomic_DNA"/>
</dbReference>
<feature type="region of interest" description="Disordered" evidence="1">
    <location>
        <begin position="79"/>
        <end position="100"/>
    </location>
</feature>
<accession>A0A8J5Q1F4</accession>
<gene>
    <name evidence="2" type="ORF">Forpi1262_v008410</name>
</gene>
<dbReference type="Proteomes" id="UP000693942">
    <property type="component" value="Unassembled WGS sequence"/>
</dbReference>
<protein>
    <submittedName>
        <fullName evidence="2">Uncharacterized protein</fullName>
    </submittedName>
</protein>
<organism evidence="2 3">
    <name type="scientific">Fusarium oxysporum f. sp. raphani</name>
    <dbReference type="NCBI Taxonomy" id="96318"/>
    <lineage>
        <taxon>Eukaryota</taxon>
        <taxon>Fungi</taxon>
        <taxon>Dikarya</taxon>
        <taxon>Ascomycota</taxon>
        <taxon>Pezizomycotina</taxon>
        <taxon>Sordariomycetes</taxon>
        <taxon>Hypocreomycetidae</taxon>
        <taxon>Hypocreales</taxon>
        <taxon>Nectriaceae</taxon>
        <taxon>Fusarium</taxon>
        <taxon>Fusarium oxysporum species complex</taxon>
    </lineage>
</organism>